<dbReference type="EMBL" id="JBGNUJ010000004">
    <property type="protein sequence ID" value="KAL3960839.1"/>
    <property type="molecule type" value="Genomic_DNA"/>
</dbReference>
<evidence type="ECO:0000313" key="1">
    <source>
        <dbReference type="EMBL" id="KAL3960839.1"/>
    </source>
</evidence>
<protein>
    <submittedName>
        <fullName evidence="1">Uncharacterized protein</fullName>
    </submittedName>
</protein>
<gene>
    <name evidence="1" type="ORF">ACCO45_005956</name>
</gene>
<reference evidence="1" key="1">
    <citation type="submission" date="2024-12" db="EMBL/GenBank/DDBJ databases">
        <title>Comparative genomics and development of molecular markers within Purpureocillium lilacinum and among Purpureocillium species.</title>
        <authorList>
            <person name="Yeh Z.-Y."/>
            <person name="Ni N.-T."/>
            <person name="Lo P.-H."/>
            <person name="Mushyakhwo K."/>
            <person name="Lin C.-F."/>
            <person name="Nai Y.-S."/>
        </authorList>
    </citation>
    <scope>NUCLEOTIDE SEQUENCE</scope>
    <source>
        <strain evidence="1">NCHU-NPUST-175</strain>
    </source>
</reference>
<dbReference type="Proteomes" id="UP001638806">
    <property type="component" value="Unassembled WGS sequence"/>
</dbReference>
<accession>A0ACC4DZ64</accession>
<name>A0ACC4DZ64_PURLI</name>
<organism evidence="1 2">
    <name type="scientific">Purpureocillium lilacinum</name>
    <name type="common">Paecilomyces lilacinus</name>
    <dbReference type="NCBI Taxonomy" id="33203"/>
    <lineage>
        <taxon>Eukaryota</taxon>
        <taxon>Fungi</taxon>
        <taxon>Dikarya</taxon>
        <taxon>Ascomycota</taxon>
        <taxon>Pezizomycotina</taxon>
        <taxon>Sordariomycetes</taxon>
        <taxon>Hypocreomycetidae</taxon>
        <taxon>Hypocreales</taxon>
        <taxon>Ophiocordycipitaceae</taxon>
        <taxon>Purpureocillium</taxon>
    </lineage>
</organism>
<sequence>MNPSPPLTKRRSFQAQQGLLSALLLSSPFSGLWFRAMVGVRWLVVAAAHAAIAAVGPGRIRDALSGTTIDHDGLTARDSSDTNANNTKPLRCLQVTSPMLTPDGMFVDDDIVDPRPFGYSPKSHTQILMEHSFGFSYGLPFVAEYKAPKLDFNRVILNLTVVSQGRQFDRLATMFLGDVEVWRTSTAEPKAAPGIVWTSWKDMTHYLSLWKEPQKLIFDLGNLIDDKYTGRYNATLTAIFVREKGIELPRLDPRTSSFPFPGDAVPAESQITLPQNIHRAVVSIAANGQLDEEFWWSNVPDEGTHTFPNATLPGLSSFREIRLRIDGHLVGLSWPMPVIFTGGISPPLHRPIVGLQAFDIREQEIDITPWAGLICDGKPHNFSMEVVGQNEQVVPRYWVLSAKIFVWYGAKRTVTEGSTPHVCLTKLNYVSGVEVKENEYLRYNQTVSRKLIVKSKVRRNDYEKFYDVKWTQEFSMGNAGLVARQGDGQMVWALYRGEDKAEEDRWNYYQSTWKYPVQVSYLAGSDPVNTITLDANLTQGEQRNVSGEAVFPTGIESWRWKLKGRAKLGIVSTNTQRSGRGFFYQRNGGKESGGFGDMMQTYELGGQWFRGDEPTSDPDNPVLYRREIWVANETTTYDKQSVWMAPAEYPVSVAEAKEAVPGSGFEFAPALAKGMGGGSNHFYKGTLGRP</sequence>
<proteinExistence type="predicted"/>
<evidence type="ECO:0000313" key="2">
    <source>
        <dbReference type="Proteomes" id="UP001638806"/>
    </source>
</evidence>
<comment type="caution">
    <text evidence="1">The sequence shown here is derived from an EMBL/GenBank/DDBJ whole genome shotgun (WGS) entry which is preliminary data.</text>
</comment>
<keyword evidence="2" id="KW-1185">Reference proteome</keyword>